<protein>
    <recommendedName>
        <fullName evidence="5">DNA 3'-5' helicase</fullName>
        <ecNumber evidence="5">5.6.2.4</ecNumber>
    </recommendedName>
</protein>
<dbReference type="InterPro" id="IPR011545">
    <property type="entry name" value="DEAD/DEAH_box_helicase_dom"/>
</dbReference>
<dbReference type="AlphaFoldDB" id="A0AAV9ZYW9"/>
<keyword evidence="2" id="KW-0238">DNA-binding</keyword>
<dbReference type="Gene3D" id="3.40.50.300">
    <property type="entry name" value="P-loop containing nucleotide triphosphate hydrolases"/>
    <property type="match status" value="1"/>
</dbReference>
<evidence type="ECO:0000259" key="6">
    <source>
        <dbReference type="Pfam" id="PF00270"/>
    </source>
</evidence>
<gene>
    <name evidence="7" type="ORF">R3P38DRAFT_2565911</name>
</gene>
<dbReference type="GO" id="GO:0000724">
    <property type="term" value="P:double-strand break repair via homologous recombination"/>
    <property type="evidence" value="ECO:0007669"/>
    <property type="project" value="TreeGrafter"/>
</dbReference>
<name>A0AAV9ZYW9_9AGAR</name>
<reference evidence="7 8" key="1">
    <citation type="journal article" date="2024" name="J Genomics">
        <title>Draft genome sequencing and assembly of Favolaschia claudopus CIRM-BRFM 2984 isolated from oak limbs.</title>
        <authorList>
            <person name="Navarro D."/>
            <person name="Drula E."/>
            <person name="Chaduli D."/>
            <person name="Cazenave R."/>
            <person name="Ahrendt S."/>
            <person name="Wang J."/>
            <person name="Lipzen A."/>
            <person name="Daum C."/>
            <person name="Barry K."/>
            <person name="Grigoriev I.V."/>
            <person name="Favel A."/>
            <person name="Rosso M.N."/>
            <person name="Martin F."/>
        </authorList>
    </citation>
    <scope>NUCLEOTIDE SEQUENCE [LARGE SCALE GENOMIC DNA]</scope>
    <source>
        <strain evidence="7 8">CIRM-BRFM 2984</strain>
    </source>
</reference>
<keyword evidence="8" id="KW-1185">Reference proteome</keyword>
<comment type="caution">
    <text evidence="7">The sequence shown here is derived from an EMBL/GenBank/DDBJ whole genome shotgun (WGS) entry which is preliminary data.</text>
</comment>
<dbReference type="PANTHER" id="PTHR13710:SF105">
    <property type="entry name" value="ATP-DEPENDENT DNA HELICASE Q1"/>
    <property type="match status" value="1"/>
</dbReference>
<sequence length="196" mass="22084">MSNDYLSPHLAVYPTLPLFHFNQSLAYGLHLNRLHPFYIPILLSVLLKLDDEDIIRYAAMLIVPSKFPSRSFLLSFSQTECAIMLRACLVIYSLTRGAMVPREGQLEASMAAITGRDSMVIARTGYGKTLCIAIPLLLQPDTMTITISPLKRLQRMQVLDFMHKYNIPTLGINEDTPNSPELWKVRCTANSVCIPK</sequence>
<organism evidence="7 8">
    <name type="scientific">Favolaschia claudopus</name>
    <dbReference type="NCBI Taxonomy" id="2862362"/>
    <lineage>
        <taxon>Eukaryota</taxon>
        <taxon>Fungi</taxon>
        <taxon>Dikarya</taxon>
        <taxon>Basidiomycota</taxon>
        <taxon>Agaricomycotina</taxon>
        <taxon>Agaricomycetes</taxon>
        <taxon>Agaricomycetidae</taxon>
        <taxon>Agaricales</taxon>
        <taxon>Marasmiineae</taxon>
        <taxon>Mycenaceae</taxon>
        <taxon>Favolaschia</taxon>
    </lineage>
</organism>
<dbReference type="EMBL" id="JAWWNJ010000098">
    <property type="protein sequence ID" value="KAK6996228.1"/>
    <property type="molecule type" value="Genomic_DNA"/>
</dbReference>
<evidence type="ECO:0000313" key="8">
    <source>
        <dbReference type="Proteomes" id="UP001362999"/>
    </source>
</evidence>
<feature type="domain" description="DEAD/DEAH-box helicase" evidence="6">
    <location>
        <begin position="103"/>
        <end position="164"/>
    </location>
</feature>
<evidence type="ECO:0000256" key="4">
    <source>
        <dbReference type="ARBA" id="ARBA00034617"/>
    </source>
</evidence>
<evidence type="ECO:0000256" key="2">
    <source>
        <dbReference type="ARBA" id="ARBA00023125"/>
    </source>
</evidence>
<dbReference type="Proteomes" id="UP001362999">
    <property type="component" value="Unassembled WGS sequence"/>
</dbReference>
<dbReference type="Pfam" id="PF00270">
    <property type="entry name" value="DEAD"/>
    <property type="match status" value="1"/>
</dbReference>
<dbReference type="GO" id="GO:0005524">
    <property type="term" value="F:ATP binding"/>
    <property type="evidence" value="ECO:0007669"/>
    <property type="project" value="InterPro"/>
</dbReference>
<keyword evidence="3" id="KW-0413">Isomerase</keyword>
<accession>A0AAV9ZYW9</accession>
<dbReference type="EC" id="5.6.2.4" evidence="5"/>
<dbReference type="InterPro" id="IPR027417">
    <property type="entry name" value="P-loop_NTPase"/>
</dbReference>
<dbReference type="GO" id="GO:0005694">
    <property type="term" value="C:chromosome"/>
    <property type="evidence" value="ECO:0007669"/>
    <property type="project" value="TreeGrafter"/>
</dbReference>
<evidence type="ECO:0000256" key="3">
    <source>
        <dbReference type="ARBA" id="ARBA00023235"/>
    </source>
</evidence>
<dbReference type="GO" id="GO:0003677">
    <property type="term" value="F:DNA binding"/>
    <property type="evidence" value="ECO:0007669"/>
    <property type="project" value="UniProtKB-KW"/>
</dbReference>
<evidence type="ECO:0000313" key="7">
    <source>
        <dbReference type="EMBL" id="KAK6996228.1"/>
    </source>
</evidence>
<evidence type="ECO:0000256" key="1">
    <source>
        <dbReference type="ARBA" id="ARBA00005446"/>
    </source>
</evidence>
<dbReference type="PANTHER" id="PTHR13710">
    <property type="entry name" value="DNA HELICASE RECQ FAMILY MEMBER"/>
    <property type="match status" value="1"/>
</dbReference>
<evidence type="ECO:0000256" key="5">
    <source>
        <dbReference type="ARBA" id="ARBA00034808"/>
    </source>
</evidence>
<proteinExistence type="inferred from homology"/>
<comment type="catalytic activity">
    <reaction evidence="4">
        <text>Couples ATP hydrolysis with the unwinding of duplex DNA by translocating in the 3'-5' direction.</text>
        <dbReference type="EC" id="5.6.2.4"/>
    </reaction>
</comment>
<comment type="similarity">
    <text evidence="1">Belongs to the helicase family. RecQ subfamily.</text>
</comment>
<dbReference type="GO" id="GO:0005737">
    <property type="term" value="C:cytoplasm"/>
    <property type="evidence" value="ECO:0007669"/>
    <property type="project" value="TreeGrafter"/>
</dbReference>
<dbReference type="GO" id="GO:0043138">
    <property type="term" value="F:3'-5' DNA helicase activity"/>
    <property type="evidence" value="ECO:0007669"/>
    <property type="project" value="UniProtKB-EC"/>
</dbReference>
<dbReference type="GO" id="GO:0009378">
    <property type="term" value="F:four-way junction helicase activity"/>
    <property type="evidence" value="ECO:0007669"/>
    <property type="project" value="TreeGrafter"/>
</dbReference>
<dbReference type="SUPFAM" id="SSF52540">
    <property type="entry name" value="P-loop containing nucleoside triphosphate hydrolases"/>
    <property type="match status" value="1"/>
</dbReference>